<dbReference type="Gene3D" id="2.60.120.200">
    <property type="match status" value="1"/>
</dbReference>
<dbReference type="Proteomes" id="UP000231501">
    <property type="component" value="Unassembled WGS sequence"/>
</dbReference>
<evidence type="ECO:0000259" key="2">
    <source>
        <dbReference type="Pfam" id="PF07589"/>
    </source>
</evidence>
<dbReference type="NCBIfam" id="TIGR02595">
    <property type="entry name" value="PEP_CTERM"/>
    <property type="match status" value="1"/>
</dbReference>
<keyword evidence="4" id="KW-1185">Reference proteome</keyword>
<dbReference type="NCBIfam" id="NF038128">
    <property type="entry name" value="choice_anch_J"/>
    <property type="match status" value="1"/>
</dbReference>
<sequence>MFKKVCLAAAVFGAMASAHAEQYTLINEGFNTTVVNGSTVLAPDRLSAGDWRFINLNSPSGAVPGWTQGLESNFPAQAGAGESFLQARWAAGPDGGSLGSWLITAAFSTAFDTQVSFWARGGVDGNYADDLTYGLVDAAGDLASLLPVATITATLGDWSRYTFTIAGQGTGSSARFALGHVGAVDTSDIAAVDSLVVAQVPEPSTWALAGVSLLGLMAARRRRAAR</sequence>
<feature type="domain" description="Ice-binding protein C-terminal" evidence="2">
    <location>
        <begin position="199"/>
        <end position="222"/>
    </location>
</feature>
<evidence type="ECO:0000313" key="3">
    <source>
        <dbReference type="EMBL" id="PIM51497.1"/>
    </source>
</evidence>
<dbReference type="InterPro" id="IPR013424">
    <property type="entry name" value="Ice-binding_C"/>
</dbReference>
<accession>A0A2G9C532</accession>
<dbReference type="AlphaFoldDB" id="A0A2G9C532"/>
<comment type="caution">
    <text evidence="3">The sequence shown here is derived from an EMBL/GenBank/DDBJ whole genome shotgun (WGS) entry which is preliminary data.</text>
</comment>
<gene>
    <name evidence="3" type="ORF">CS062_19440</name>
</gene>
<name>A0A2G9C532_9BURK</name>
<dbReference type="OrthoDB" id="8781670at2"/>
<reference evidence="3 4" key="1">
    <citation type="submission" date="2017-11" db="EMBL/GenBank/DDBJ databases">
        <title>Draft genome sequence of Mitsuaria sp. HWN-4.</title>
        <authorList>
            <person name="Gundlapally S.R."/>
        </authorList>
    </citation>
    <scope>NUCLEOTIDE SEQUENCE [LARGE SCALE GENOMIC DNA]</scope>
    <source>
        <strain evidence="3 4">HWN-4</strain>
    </source>
</reference>
<dbReference type="Pfam" id="PF07589">
    <property type="entry name" value="PEP-CTERM"/>
    <property type="match status" value="1"/>
</dbReference>
<feature type="chain" id="PRO_5013674807" description="Ice-binding protein C-terminal domain-containing protein" evidence="1">
    <location>
        <begin position="21"/>
        <end position="226"/>
    </location>
</feature>
<keyword evidence="1" id="KW-0732">Signal</keyword>
<evidence type="ECO:0000313" key="4">
    <source>
        <dbReference type="Proteomes" id="UP000231501"/>
    </source>
</evidence>
<proteinExistence type="predicted"/>
<organism evidence="3 4">
    <name type="scientific">Roseateles chitinivorans</name>
    <dbReference type="NCBI Taxonomy" id="2917965"/>
    <lineage>
        <taxon>Bacteria</taxon>
        <taxon>Pseudomonadati</taxon>
        <taxon>Pseudomonadota</taxon>
        <taxon>Betaproteobacteria</taxon>
        <taxon>Burkholderiales</taxon>
        <taxon>Sphaerotilaceae</taxon>
        <taxon>Roseateles</taxon>
    </lineage>
</organism>
<feature type="signal peptide" evidence="1">
    <location>
        <begin position="1"/>
        <end position="20"/>
    </location>
</feature>
<evidence type="ECO:0000256" key="1">
    <source>
        <dbReference type="SAM" id="SignalP"/>
    </source>
</evidence>
<protein>
    <recommendedName>
        <fullName evidence="2">Ice-binding protein C-terminal domain-containing protein</fullName>
    </recommendedName>
</protein>
<dbReference type="RefSeq" id="WP_099863232.1">
    <property type="nucleotide sequence ID" value="NZ_PEOG01000062.1"/>
</dbReference>
<dbReference type="EMBL" id="PEOG01000062">
    <property type="protein sequence ID" value="PIM51497.1"/>
    <property type="molecule type" value="Genomic_DNA"/>
</dbReference>